<dbReference type="RefSeq" id="WP_168802211.1">
    <property type="nucleotide sequence ID" value="NZ_CP051205.1"/>
</dbReference>
<gene>
    <name evidence="2" type="ORF">HF329_00805</name>
</gene>
<keyword evidence="1" id="KW-0732">Signal</keyword>
<evidence type="ECO:0008006" key="4">
    <source>
        <dbReference type="Google" id="ProtNLM"/>
    </source>
</evidence>
<sequence length="213" mass="24422">MKVVMLIFIMVLSSFYSKAQTFNEWFRQKKTQREYLIKQVALLQQYIGYAKKGYDIAQKGLGTISQIKNGDLKIHQVFFNALKQVNPAIAKYPKTIDIISSITSMNAACGKSLRELNTSGYADQGNRDYARQVFDGIKAENKSALDDLLLVISDDHLQLSDDQRLSRIDQLYMVIKDRAAFVSTFTRQVSMLMWQRRGEIVDVEMARIVYGLK</sequence>
<accession>A0AAE7D4W5</accession>
<dbReference type="AlphaFoldDB" id="A0AAE7D4W5"/>
<proteinExistence type="predicted"/>
<name>A0AAE7D4W5_9BACT</name>
<feature type="chain" id="PRO_5041988572" description="TerB family tellurite resistance protein" evidence="1">
    <location>
        <begin position="20"/>
        <end position="213"/>
    </location>
</feature>
<dbReference type="EMBL" id="CP051205">
    <property type="protein sequence ID" value="QJB29923.1"/>
    <property type="molecule type" value="Genomic_DNA"/>
</dbReference>
<dbReference type="Proteomes" id="UP000502421">
    <property type="component" value="Chromosome"/>
</dbReference>
<evidence type="ECO:0000313" key="3">
    <source>
        <dbReference type="Proteomes" id="UP000502421"/>
    </source>
</evidence>
<protein>
    <recommendedName>
        <fullName evidence="4">TerB family tellurite resistance protein</fullName>
    </recommendedName>
</protein>
<evidence type="ECO:0000313" key="2">
    <source>
        <dbReference type="EMBL" id="QJB29923.1"/>
    </source>
</evidence>
<reference evidence="3" key="1">
    <citation type="submission" date="2020-04" db="EMBL/GenBank/DDBJ databases">
        <authorList>
            <person name="Kittiwongwattana C."/>
        </authorList>
    </citation>
    <scope>NUCLEOTIDE SEQUENCE [LARGE SCALE GENOMIC DNA]</scope>
    <source>
        <strain evidence="3">1310</strain>
    </source>
</reference>
<organism evidence="2 3">
    <name type="scientific">Chitinophaga oryzae</name>
    <dbReference type="NCBI Taxonomy" id="2725414"/>
    <lineage>
        <taxon>Bacteria</taxon>
        <taxon>Pseudomonadati</taxon>
        <taxon>Bacteroidota</taxon>
        <taxon>Chitinophagia</taxon>
        <taxon>Chitinophagales</taxon>
        <taxon>Chitinophagaceae</taxon>
        <taxon>Chitinophaga</taxon>
    </lineage>
</organism>
<evidence type="ECO:0000256" key="1">
    <source>
        <dbReference type="SAM" id="SignalP"/>
    </source>
</evidence>
<feature type="signal peptide" evidence="1">
    <location>
        <begin position="1"/>
        <end position="19"/>
    </location>
</feature>
<dbReference type="KEGG" id="coy:HF329_00805"/>